<sequence length="187" mass="20894">MALFAAFQCRLFALAQIRGKGAAGVELAPAWAICGRGDLSLQALRLAAIIWIQRRDRREKNLGIWMARGGEQLPGQFSVTINRRAPDCLGRHRLDRCRCDLQHTRQGSRTDQAEPQSGDLPLPQPASKSFEKKGSGHKFDPTLVRAGWRPVSRHRSRRQQNDPPHSTGRFAPVMCGSLTVIRSMFEA</sequence>
<evidence type="ECO:0000313" key="2">
    <source>
        <dbReference type="EMBL" id="CRL10059.1"/>
    </source>
</evidence>
<keyword evidence="3" id="KW-1185">Reference proteome</keyword>
<feature type="region of interest" description="Disordered" evidence="1">
    <location>
        <begin position="104"/>
        <end position="171"/>
    </location>
</feature>
<dbReference type="AlphaFoldDB" id="A0A0H5CZ10"/>
<gene>
    <name evidence="2" type="ORF">NIT7321_00902</name>
</gene>
<accession>A0A0H5CZ10</accession>
<dbReference type="EMBL" id="CVRL01000012">
    <property type="protein sequence ID" value="CRL10059.1"/>
    <property type="molecule type" value="Genomic_DNA"/>
</dbReference>
<name>A0A0H5CZ10_9RHOB</name>
<organism evidence="2 3">
    <name type="scientific">Phaeobacter italicus</name>
    <dbReference type="NCBI Taxonomy" id="481446"/>
    <lineage>
        <taxon>Bacteria</taxon>
        <taxon>Pseudomonadati</taxon>
        <taxon>Pseudomonadota</taxon>
        <taxon>Alphaproteobacteria</taxon>
        <taxon>Rhodobacterales</taxon>
        <taxon>Roseobacteraceae</taxon>
        <taxon>Phaeobacter</taxon>
    </lineage>
</organism>
<reference evidence="3" key="1">
    <citation type="submission" date="2015-05" db="EMBL/GenBank/DDBJ databases">
        <authorList>
            <person name="Rodrigo-Torres Lidia"/>
            <person name="Arahal R.David."/>
        </authorList>
    </citation>
    <scope>NUCLEOTIDE SEQUENCE [LARGE SCALE GENOMIC DNA]</scope>
    <source>
        <strain evidence="3">CECT 7321</strain>
    </source>
</reference>
<dbReference type="Proteomes" id="UP000043764">
    <property type="component" value="Unassembled WGS sequence"/>
</dbReference>
<feature type="compositionally biased region" description="Polar residues" evidence="1">
    <location>
        <begin position="104"/>
        <end position="115"/>
    </location>
</feature>
<evidence type="ECO:0000313" key="3">
    <source>
        <dbReference type="Proteomes" id="UP000043764"/>
    </source>
</evidence>
<proteinExistence type="predicted"/>
<feature type="compositionally biased region" description="Basic and acidic residues" evidence="1">
    <location>
        <begin position="129"/>
        <end position="140"/>
    </location>
</feature>
<protein>
    <submittedName>
        <fullName evidence="2">Uncharacterized protein</fullName>
    </submittedName>
</protein>
<evidence type="ECO:0000256" key="1">
    <source>
        <dbReference type="SAM" id="MobiDB-lite"/>
    </source>
</evidence>